<dbReference type="GO" id="GO:0000077">
    <property type="term" value="P:DNA damage checkpoint signaling"/>
    <property type="evidence" value="ECO:0007669"/>
    <property type="project" value="TreeGrafter"/>
</dbReference>
<name>A0A060SXT2_BLAAD</name>
<feature type="region of interest" description="Disordered" evidence="4">
    <location>
        <begin position="514"/>
        <end position="548"/>
    </location>
</feature>
<evidence type="ECO:0000256" key="2">
    <source>
        <dbReference type="ARBA" id="ARBA00022763"/>
    </source>
</evidence>
<feature type="compositionally biased region" description="Acidic residues" evidence="4">
    <location>
        <begin position="260"/>
        <end position="276"/>
    </location>
</feature>
<feature type="compositionally biased region" description="Acidic residues" evidence="4">
    <location>
        <begin position="112"/>
        <end position="121"/>
    </location>
</feature>
<evidence type="ECO:0000256" key="1">
    <source>
        <dbReference type="ARBA" id="ARBA00004123"/>
    </source>
</evidence>
<reference evidence="6" key="2">
    <citation type="submission" date="2014-06" db="EMBL/GenBank/DDBJ databases">
        <title>The complete genome of Blastobotrys (Arxula) adeninivorans LS3 - a yeast of biotechnological interest.</title>
        <authorList>
            <person name="Kunze G."/>
            <person name="Gaillardin C."/>
            <person name="Czernicka M."/>
            <person name="Durrens P."/>
            <person name="Martin T."/>
            <person name="Boer E."/>
            <person name="Gabaldon T."/>
            <person name="Cruz J."/>
            <person name="Talla E."/>
            <person name="Marck C."/>
            <person name="Goffeau A."/>
            <person name="Barbe V."/>
            <person name="Baret P."/>
            <person name="Baronian K."/>
            <person name="Beier S."/>
            <person name="Bleykasten C."/>
            <person name="Bode R."/>
            <person name="Casaregola S."/>
            <person name="Despons L."/>
            <person name="Fairhead C."/>
            <person name="Giersberg M."/>
            <person name="Gierski P."/>
            <person name="Hahnel U."/>
            <person name="Hartmann A."/>
            <person name="Jankowska D."/>
            <person name="Jubin C."/>
            <person name="Jung P."/>
            <person name="Lafontaine I."/>
            <person name="Leh-Louis V."/>
            <person name="Lemaire M."/>
            <person name="Marcet-Houben M."/>
            <person name="Mascher M."/>
            <person name="Morel G."/>
            <person name="Richard G.-F."/>
            <person name="Riechen J."/>
            <person name="Sacerdot C."/>
            <person name="Sarkar A."/>
            <person name="Savel G."/>
            <person name="Schacherer J."/>
            <person name="Sherman D."/>
            <person name="Straub M.-L."/>
            <person name="Stein N."/>
            <person name="Thierry A."/>
            <person name="Trautwein-Schult A."/>
            <person name="Westhof E."/>
            <person name="Worch S."/>
            <person name="Dujon B."/>
            <person name="Souciet J.-L."/>
            <person name="Wincker P."/>
            <person name="Scholz U."/>
            <person name="Neuveglise N."/>
        </authorList>
    </citation>
    <scope>NUCLEOTIDE SEQUENCE</scope>
    <source>
        <strain evidence="6">LS3</strain>
    </source>
</reference>
<feature type="region of interest" description="Disordered" evidence="4">
    <location>
        <begin position="1"/>
        <end position="90"/>
    </location>
</feature>
<feature type="region of interest" description="Disordered" evidence="4">
    <location>
        <begin position="106"/>
        <end position="217"/>
    </location>
</feature>
<comment type="subcellular location">
    <subcellularLocation>
        <location evidence="1">Nucleus</location>
    </subcellularLocation>
</comment>
<dbReference type="AlphaFoldDB" id="A0A060SXT2"/>
<sequence>MTSPTQKDASQQSGDGGDHFELDSFPSFAVSQSQDEGPFMYSSDKDDEKEIAEAFGEQQDQDVKDFELSSSPNQENGDDTLSVPAGPYVDSQVDIKRLNRLRQLNESHGDLGDVEEMESLDESTQLVRPGSQLETQLTQPAHPSQSQSQKTQQVQEPIDQIDATQPVQMTPRVGKLGDWKTPYRGVIADSPQWTQPISDSPTQPVRGVDATQPVHETPATYRFGAMLQPIKEHENDDAVMQVTSTPLFTKASGGDSDPTPVDDMEAIQSGDEEEDHGDNKKDTESPRIIQDTVVRLNRTQPAPHLAHGTPTRGFKSNSEIVRPPKSGERAIRRVQSDSDNDNDQPAQLAETKSVCGWVHWQDGRVYPVKVIESNEGPFSGRLDKNARLDVIFGPDGREGEIAKSSLFALDVGEDDQVKVQDDKKEVYRVLELVKLDKEAPISSAGTNDSTGDGLGIETTSGHEHVRIGIVDSSNRRKKSKREPRVVAVSELYMTTKLWTKYRERREGPHNVLQEQMTSPMESRTRTKTMTINGDGSGGEFGYREDSGSGPEPIVVSKVFEGCVFSVTMEEDTAVMTRAIEQHGGVVVTQGFRELMDGFSDINVDAHVRELRFAGVIAKGPKRTFKYLEGLALGWPCLSRLFIDDCIAEQQLVDWGPYLLSAGTSDVLDNAPCSQDVWQFRANWSQGMSLSEQFERRRRVLESVGVDIYLMEPPRSQARDDSVDFIKLLVEIAKGADTRVHRVDRLEDVPEGSIVVENFDNKHSRTGQSLTKDRQALHSVQNGSSNRTVVYNRQWVIQCIINRRIV</sequence>
<dbReference type="EMBL" id="HG937691">
    <property type="protein sequence ID" value="CDP33334.1"/>
    <property type="molecule type" value="Genomic_DNA"/>
</dbReference>
<dbReference type="SUPFAM" id="SSF52113">
    <property type="entry name" value="BRCT domain"/>
    <property type="match status" value="1"/>
</dbReference>
<feature type="compositionally biased region" description="Polar residues" evidence="4">
    <location>
        <begin position="514"/>
        <end position="533"/>
    </location>
</feature>
<dbReference type="GO" id="GO:0005634">
    <property type="term" value="C:nucleus"/>
    <property type="evidence" value="ECO:0007669"/>
    <property type="project" value="UniProtKB-SubCell"/>
</dbReference>
<dbReference type="SMART" id="SM00292">
    <property type="entry name" value="BRCT"/>
    <property type="match status" value="1"/>
</dbReference>
<evidence type="ECO:0000259" key="5">
    <source>
        <dbReference type="PROSITE" id="PS50172"/>
    </source>
</evidence>
<feature type="domain" description="BRCT" evidence="5">
    <location>
        <begin position="554"/>
        <end position="659"/>
    </location>
</feature>
<dbReference type="PANTHER" id="PTHR15321:SF3">
    <property type="entry name" value="TP53-BINDING PROTEIN 1"/>
    <property type="match status" value="1"/>
</dbReference>
<evidence type="ECO:0000256" key="3">
    <source>
        <dbReference type="ARBA" id="ARBA00023242"/>
    </source>
</evidence>
<feature type="compositionally biased region" description="Basic and acidic residues" evidence="4">
    <location>
        <begin position="43"/>
        <end position="52"/>
    </location>
</feature>
<dbReference type="Gene3D" id="3.40.50.10190">
    <property type="entry name" value="BRCT domain"/>
    <property type="match status" value="1"/>
</dbReference>
<feature type="compositionally biased region" description="Polar residues" evidence="4">
    <location>
        <begin position="122"/>
        <end position="143"/>
    </location>
</feature>
<feature type="compositionally biased region" description="Low complexity" evidence="4">
    <location>
        <begin position="144"/>
        <end position="155"/>
    </location>
</feature>
<dbReference type="InterPro" id="IPR047249">
    <property type="entry name" value="BRCT_p53bp1-like_rpt1"/>
</dbReference>
<protein>
    <submittedName>
        <fullName evidence="6">ARAD1A07106p</fullName>
    </submittedName>
</protein>
<dbReference type="InterPro" id="IPR036420">
    <property type="entry name" value="BRCT_dom_sf"/>
</dbReference>
<dbReference type="PANTHER" id="PTHR15321">
    <property type="entry name" value="TUMOR SUPPRESSOR P53-BINDING PROTEIN 1"/>
    <property type="match status" value="1"/>
</dbReference>
<feature type="region of interest" description="Disordered" evidence="4">
    <location>
        <begin position="245"/>
        <end position="329"/>
    </location>
</feature>
<feature type="compositionally biased region" description="Polar residues" evidence="4">
    <location>
        <begin position="191"/>
        <end position="203"/>
    </location>
</feature>
<gene>
    <name evidence="6" type="ORF">GNLVRS02_ARAD1A07106g</name>
</gene>
<dbReference type="GO" id="GO:0042393">
    <property type="term" value="F:histone binding"/>
    <property type="evidence" value="ECO:0007669"/>
    <property type="project" value="TreeGrafter"/>
</dbReference>
<keyword evidence="2" id="KW-0227">DNA damage</keyword>
<organism evidence="6">
    <name type="scientific">Blastobotrys adeninivorans</name>
    <name type="common">Yeast</name>
    <name type="synonym">Arxula adeninivorans</name>
    <dbReference type="NCBI Taxonomy" id="409370"/>
    <lineage>
        <taxon>Eukaryota</taxon>
        <taxon>Fungi</taxon>
        <taxon>Dikarya</taxon>
        <taxon>Ascomycota</taxon>
        <taxon>Saccharomycotina</taxon>
        <taxon>Dipodascomycetes</taxon>
        <taxon>Dipodascales</taxon>
        <taxon>Trichomonascaceae</taxon>
        <taxon>Blastobotrys</taxon>
    </lineage>
</organism>
<proteinExistence type="predicted"/>
<keyword evidence="3" id="KW-0539">Nucleus</keyword>
<reference evidence="6" key="1">
    <citation type="submission" date="2014-02" db="EMBL/GenBank/DDBJ databases">
        <authorList>
            <person name="Genoscope - CEA"/>
        </authorList>
    </citation>
    <scope>NUCLEOTIDE SEQUENCE</scope>
    <source>
        <strain evidence="6">LS3</strain>
    </source>
</reference>
<dbReference type="CDD" id="cd17745">
    <property type="entry name" value="BRCT_p53bp1_rpt1"/>
    <property type="match status" value="1"/>
</dbReference>
<dbReference type="PROSITE" id="PS50172">
    <property type="entry name" value="BRCT"/>
    <property type="match status" value="1"/>
</dbReference>
<dbReference type="InterPro" id="IPR001357">
    <property type="entry name" value="BRCT_dom"/>
</dbReference>
<dbReference type="GO" id="GO:0045944">
    <property type="term" value="P:positive regulation of transcription by RNA polymerase II"/>
    <property type="evidence" value="ECO:0007669"/>
    <property type="project" value="TreeGrafter"/>
</dbReference>
<feature type="region of interest" description="Disordered" evidence="4">
    <location>
        <begin position="441"/>
        <end position="460"/>
    </location>
</feature>
<feature type="compositionally biased region" description="Polar residues" evidence="4">
    <location>
        <begin position="1"/>
        <end position="13"/>
    </location>
</feature>
<dbReference type="InterPro" id="IPR047252">
    <property type="entry name" value="TP53BP1-like"/>
</dbReference>
<dbReference type="Pfam" id="PF00533">
    <property type="entry name" value="BRCT"/>
    <property type="match status" value="1"/>
</dbReference>
<evidence type="ECO:0000256" key="4">
    <source>
        <dbReference type="SAM" id="MobiDB-lite"/>
    </source>
</evidence>
<accession>A0A060SXT2</accession>
<evidence type="ECO:0000313" key="6">
    <source>
        <dbReference type="EMBL" id="CDP33334.1"/>
    </source>
</evidence>